<proteinExistence type="predicted"/>
<dbReference type="HOGENOM" id="CLU_2085007_0_0_1"/>
<protein>
    <submittedName>
        <fullName evidence="1">Uncharacterized protein</fullName>
    </submittedName>
</protein>
<gene>
    <name evidence="1" type="ORF">GALMADRAFT_134770</name>
</gene>
<dbReference type="EMBL" id="KL142369">
    <property type="protein sequence ID" value="KDR83291.1"/>
    <property type="molecule type" value="Genomic_DNA"/>
</dbReference>
<dbReference type="OrthoDB" id="417252at2759"/>
<reference evidence="2" key="1">
    <citation type="journal article" date="2014" name="Proc. Natl. Acad. Sci. U.S.A.">
        <title>Extensive sampling of basidiomycete genomes demonstrates inadequacy of the white-rot/brown-rot paradigm for wood decay fungi.</title>
        <authorList>
            <person name="Riley R."/>
            <person name="Salamov A.A."/>
            <person name="Brown D.W."/>
            <person name="Nagy L.G."/>
            <person name="Floudas D."/>
            <person name="Held B.W."/>
            <person name="Levasseur A."/>
            <person name="Lombard V."/>
            <person name="Morin E."/>
            <person name="Otillar R."/>
            <person name="Lindquist E.A."/>
            <person name="Sun H."/>
            <person name="LaButti K.M."/>
            <person name="Schmutz J."/>
            <person name="Jabbour D."/>
            <person name="Luo H."/>
            <person name="Baker S.E."/>
            <person name="Pisabarro A.G."/>
            <person name="Walton J.D."/>
            <person name="Blanchette R.A."/>
            <person name="Henrissat B."/>
            <person name="Martin F."/>
            <person name="Cullen D."/>
            <person name="Hibbett D.S."/>
            <person name="Grigoriev I.V."/>
        </authorList>
    </citation>
    <scope>NUCLEOTIDE SEQUENCE [LARGE SCALE GENOMIC DNA]</scope>
    <source>
        <strain evidence="2">CBS 339.88</strain>
    </source>
</reference>
<keyword evidence="2" id="KW-1185">Reference proteome</keyword>
<name>A0A067TJE3_GALM3</name>
<accession>A0A067TJE3</accession>
<evidence type="ECO:0000313" key="2">
    <source>
        <dbReference type="Proteomes" id="UP000027222"/>
    </source>
</evidence>
<evidence type="ECO:0000313" key="1">
    <source>
        <dbReference type="EMBL" id="KDR83291.1"/>
    </source>
</evidence>
<organism evidence="1 2">
    <name type="scientific">Galerina marginata (strain CBS 339.88)</name>
    <dbReference type="NCBI Taxonomy" id="685588"/>
    <lineage>
        <taxon>Eukaryota</taxon>
        <taxon>Fungi</taxon>
        <taxon>Dikarya</taxon>
        <taxon>Basidiomycota</taxon>
        <taxon>Agaricomycotina</taxon>
        <taxon>Agaricomycetes</taxon>
        <taxon>Agaricomycetidae</taxon>
        <taxon>Agaricales</taxon>
        <taxon>Agaricineae</taxon>
        <taxon>Strophariaceae</taxon>
        <taxon>Galerina</taxon>
    </lineage>
</organism>
<dbReference type="STRING" id="685588.A0A067TJE3"/>
<sequence>MSFLFDAFSFVEADGFFLARNLSEGLNLSPEEGEKWIINLIREIRMGEDAKIDLKKVRLPLLFPLLFPFSFLPSPSVVSRIDTHILTFILQNMIEITRPQPVYQTVIEKTRQLVVRT</sequence>
<dbReference type="AlphaFoldDB" id="A0A067TJE3"/>
<dbReference type="Proteomes" id="UP000027222">
    <property type="component" value="Unassembled WGS sequence"/>
</dbReference>